<feature type="domain" description="FAD/NAD(P)-binding" evidence="13">
    <location>
        <begin position="12"/>
        <end position="329"/>
    </location>
</feature>
<keyword evidence="9" id="KW-0547">Nucleotide-binding</keyword>
<dbReference type="InterPro" id="IPR016156">
    <property type="entry name" value="FAD/NAD-linked_Rdtase_dimer_sf"/>
</dbReference>
<evidence type="ECO:0000256" key="11">
    <source>
        <dbReference type="RuleBase" id="RU003691"/>
    </source>
</evidence>
<dbReference type="SUPFAM" id="SSF51905">
    <property type="entry name" value="FAD/NAD(P)-binding domain"/>
    <property type="match status" value="1"/>
</dbReference>
<dbReference type="NCBIfam" id="TIGR03452">
    <property type="entry name" value="mycothione_red"/>
    <property type="match status" value="1"/>
</dbReference>
<organism evidence="14 15">
    <name type="scientific">Corynebacterium resistens (strain DSM 45100 / JCM 12819 / GTC 2026 / SICGH 158)</name>
    <dbReference type="NCBI Taxonomy" id="662755"/>
    <lineage>
        <taxon>Bacteria</taxon>
        <taxon>Bacillati</taxon>
        <taxon>Actinomycetota</taxon>
        <taxon>Actinomycetes</taxon>
        <taxon>Mycobacteriales</taxon>
        <taxon>Corynebacteriaceae</taxon>
        <taxon>Corynebacterium</taxon>
    </lineage>
</organism>
<dbReference type="Pfam" id="PF07992">
    <property type="entry name" value="Pyr_redox_2"/>
    <property type="match status" value="1"/>
</dbReference>
<evidence type="ECO:0000259" key="13">
    <source>
        <dbReference type="Pfam" id="PF07992"/>
    </source>
</evidence>
<dbReference type="InterPro" id="IPR012999">
    <property type="entry name" value="Pyr_OxRdtase_I_AS"/>
</dbReference>
<evidence type="ECO:0000256" key="3">
    <source>
        <dbReference type="ARBA" id="ARBA00022827"/>
    </source>
</evidence>
<keyword evidence="2 11" id="KW-0285">Flavoprotein</keyword>
<dbReference type="OrthoDB" id="9800167at2"/>
<evidence type="ECO:0000313" key="14">
    <source>
        <dbReference type="EMBL" id="AEI09599.1"/>
    </source>
</evidence>
<feature type="binding site" evidence="9">
    <location>
        <position position="314"/>
    </location>
    <ligand>
        <name>FAD</name>
        <dbReference type="ChEBI" id="CHEBI:57692"/>
    </ligand>
</feature>
<keyword evidence="5 9" id="KW-0520">NAD</keyword>
<protein>
    <submittedName>
        <fullName evidence="14">Mycothiol reductase</fullName>
    </submittedName>
</protein>
<keyword evidence="15" id="KW-1185">Reference proteome</keyword>
<keyword evidence="4 11" id="KW-0560">Oxidoreductase</keyword>
<dbReference type="PANTHER" id="PTHR22912:SF217">
    <property type="entry name" value="DIHYDROLIPOYL DEHYDROGENASE"/>
    <property type="match status" value="1"/>
</dbReference>
<dbReference type="NCBIfam" id="NF005884">
    <property type="entry name" value="PRK07846.1"/>
    <property type="match status" value="1"/>
</dbReference>
<dbReference type="HOGENOM" id="CLU_016755_1_2_11"/>
<evidence type="ECO:0000313" key="15">
    <source>
        <dbReference type="Proteomes" id="UP000000492"/>
    </source>
</evidence>
<dbReference type="Proteomes" id="UP000000492">
    <property type="component" value="Chromosome"/>
</dbReference>
<feature type="binding site" evidence="9">
    <location>
        <position position="56"/>
    </location>
    <ligand>
        <name>FAD</name>
        <dbReference type="ChEBI" id="CHEBI:57692"/>
    </ligand>
</feature>
<evidence type="ECO:0000256" key="7">
    <source>
        <dbReference type="ARBA" id="ARBA00023284"/>
    </source>
</evidence>
<feature type="binding site" evidence="9">
    <location>
        <begin position="186"/>
        <end position="193"/>
    </location>
    <ligand>
        <name>NAD(+)</name>
        <dbReference type="ChEBI" id="CHEBI:57540"/>
    </ligand>
</feature>
<dbReference type="PIRSF" id="PIRSF000350">
    <property type="entry name" value="Mercury_reductase_MerA"/>
    <property type="match status" value="1"/>
</dbReference>
<evidence type="ECO:0000259" key="12">
    <source>
        <dbReference type="Pfam" id="PF02852"/>
    </source>
</evidence>
<feature type="active site" description="Proton acceptor" evidence="8">
    <location>
        <position position="449"/>
    </location>
</feature>
<name>F8DY89_CORRG</name>
<dbReference type="GO" id="GO:0006103">
    <property type="term" value="P:2-oxoglutarate metabolic process"/>
    <property type="evidence" value="ECO:0007669"/>
    <property type="project" value="TreeGrafter"/>
</dbReference>
<feature type="domain" description="Pyridine nucleotide-disulphide oxidoreductase dimerisation" evidence="12">
    <location>
        <begin position="350"/>
        <end position="459"/>
    </location>
</feature>
<dbReference type="PROSITE" id="PS00076">
    <property type="entry name" value="PYRIDINE_REDOX_1"/>
    <property type="match status" value="1"/>
</dbReference>
<dbReference type="InterPro" id="IPR023753">
    <property type="entry name" value="FAD/NAD-binding_dom"/>
</dbReference>
<evidence type="ECO:0000256" key="5">
    <source>
        <dbReference type="ARBA" id="ARBA00023027"/>
    </source>
</evidence>
<dbReference type="EMBL" id="CP002857">
    <property type="protein sequence ID" value="AEI09599.1"/>
    <property type="molecule type" value="Genomic_DNA"/>
</dbReference>
<feature type="binding site" evidence="9">
    <location>
        <position position="273"/>
    </location>
    <ligand>
        <name>NAD(+)</name>
        <dbReference type="ChEBI" id="CHEBI:57540"/>
    </ligand>
</feature>
<evidence type="ECO:0000256" key="2">
    <source>
        <dbReference type="ARBA" id="ARBA00022630"/>
    </source>
</evidence>
<evidence type="ECO:0000256" key="8">
    <source>
        <dbReference type="PIRSR" id="PIRSR000350-2"/>
    </source>
</evidence>
<dbReference type="InterPro" id="IPR036188">
    <property type="entry name" value="FAD/NAD-bd_sf"/>
</dbReference>
<feature type="disulfide bond" description="Redox-active" evidence="10">
    <location>
        <begin position="47"/>
        <end position="52"/>
    </location>
</feature>
<reference evidence="14 15" key="1">
    <citation type="journal article" date="2012" name="BMC Genomics">
        <title>Complete genome sequence, lifestyle, and multi-drug resistance of the human pathogen Corynebacterium resistens DSM 45100 isolated from blood samples of a leukemia patient.</title>
        <authorList>
            <person name="Schroder J."/>
            <person name="Maus I."/>
            <person name="Meyer K."/>
            <person name="Wordemann S."/>
            <person name="Blom J."/>
            <person name="Jaenicke S."/>
            <person name="Schneider J."/>
            <person name="Trost E."/>
            <person name="Tauch A."/>
        </authorList>
    </citation>
    <scope>NUCLEOTIDE SEQUENCE [LARGE SCALE GENOMIC DNA]</scope>
    <source>
        <strain evidence="15">DSM 45100 / JCM 12819 / CCUG 50093 / GTC 2026 / SICGH 158</strain>
    </source>
</reference>
<evidence type="ECO:0000256" key="6">
    <source>
        <dbReference type="ARBA" id="ARBA00023157"/>
    </source>
</evidence>
<dbReference type="PANTHER" id="PTHR22912">
    <property type="entry name" value="DISULFIDE OXIDOREDUCTASE"/>
    <property type="match status" value="1"/>
</dbReference>
<proteinExistence type="inferred from homology"/>
<comment type="cofactor">
    <cofactor evidence="9">
        <name>FAD</name>
        <dbReference type="ChEBI" id="CHEBI:57692"/>
    </cofactor>
    <text evidence="9">Binds 1 FAD per subunit.</text>
</comment>
<dbReference type="InterPro" id="IPR017817">
    <property type="entry name" value="Mycothione_reductase"/>
</dbReference>
<dbReference type="GO" id="GO:0050660">
    <property type="term" value="F:flavin adenine dinucleotide binding"/>
    <property type="evidence" value="ECO:0007669"/>
    <property type="project" value="TreeGrafter"/>
</dbReference>
<keyword evidence="3 9" id="KW-0274">FAD</keyword>
<evidence type="ECO:0000256" key="4">
    <source>
        <dbReference type="ARBA" id="ARBA00023002"/>
    </source>
</evidence>
<evidence type="ECO:0000256" key="9">
    <source>
        <dbReference type="PIRSR" id="PIRSR000350-3"/>
    </source>
</evidence>
<dbReference type="eggNOG" id="COG1249">
    <property type="taxonomic scope" value="Bacteria"/>
</dbReference>
<dbReference type="KEGG" id="crd:CRES_1244"/>
<dbReference type="InterPro" id="IPR050151">
    <property type="entry name" value="Class-I_Pyr_Nuc-Dis_Oxidored"/>
</dbReference>
<sequence length="466" mass="50521">MTHHSTPDVEDYDIIIVGTGSGNTIPGPINEDKKIAIVEKGTFGGTCINVGCIPTKMFVHTADVARSFQDAERLSITGELRDVDWKGIQQRVFGDRIDPIAEGGAAYRAGEETPNITLFHGEAAAFVAPRTLRIGDGPVIRGKDIVLATGGRPRVHPVIAESGVRYRTNEDIMRLDKLPESLIILGGGIVAVEFAGIFSALGTKVTLINRSDKLLRTTDQDVSETFTELAQEQWTNLLGYTLTAARETEDGNVEVTLHDGSTVAAQEVLVALGRVNNSDTLNVEAGGVEITDRGTIKVDEYGRTTAEGVWALGDAANEFELKHVANHEAKVVAHNLSHPNDLKKYNHEAIPSGIFTHPQIGTVGMTEREARETGRPLTIKVQRYADVAYGWAMEDSTGFCKVIADRSTGEILGAHVLGPEASTLIQCFVTAMTFGIHARDFAEKQYWPHPALTELVENALLGLEFD</sequence>
<evidence type="ECO:0000256" key="10">
    <source>
        <dbReference type="PIRSR" id="PIRSR000350-4"/>
    </source>
</evidence>
<dbReference type="PRINTS" id="PR00411">
    <property type="entry name" value="PNDRDTASEI"/>
</dbReference>
<gene>
    <name evidence="14" type="primary">mtr</name>
    <name evidence="14" type="ordered locus">CRES_1244</name>
</gene>
<dbReference type="RefSeq" id="WP_013888612.1">
    <property type="nucleotide sequence ID" value="NC_015673.1"/>
</dbReference>
<dbReference type="GO" id="GO:0004148">
    <property type="term" value="F:dihydrolipoyl dehydrogenase (NADH) activity"/>
    <property type="evidence" value="ECO:0007669"/>
    <property type="project" value="TreeGrafter"/>
</dbReference>
<accession>F8DY89</accession>
<dbReference type="InterPro" id="IPR001100">
    <property type="entry name" value="Pyr_nuc-diS_OxRdtase"/>
</dbReference>
<keyword evidence="7 11" id="KW-0676">Redox-active center</keyword>
<dbReference type="AlphaFoldDB" id="F8DY89"/>
<dbReference type="SUPFAM" id="SSF55424">
    <property type="entry name" value="FAD/NAD-linked reductases, dimerisation (C-terminal) domain"/>
    <property type="match status" value="1"/>
</dbReference>
<dbReference type="Pfam" id="PF02852">
    <property type="entry name" value="Pyr_redox_dim"/>
    <property type="match status" value="1"/>
</dbReference>
<dbReference type="Gene3D" id="3.50.50.60">
    <property type="entry name" value="FAD/NAD(P)-binding domain"/>
    <property type="match status" value="2"/>
</dbReference>
<comment type="similarity">
    <text evidence="1 11">Belongs to the class-I pyridine nucleotide-disulfide oxidoreductase family.</text>
</comment>
<dbReference type="FunFam" id="3.30.390.30:FF:000001">
    <property type="entry name" value="Dihydrolipoyl dehydrogenase"/>
    <property type="match status" value="1"/>
</dbReference>
<keyword evidence="6" id="KW-1015">Disulfide bond</keyword>
<dbReference type="InterPro" id="IPR004099">
    <property type="entry name" value="Pyr_nucl-diS_OxRdtase_dimer"/>
</dbReference>
<evidence type="ECO:0000256" key="1">
    <source>
        <dbReference type="ARBA" id="ARBA00007532"/>
    </source>
</evidence>
<dbReference type="PRINTS" id="PR00368">
    <property type="entry name" value="FADPNR"/>
</dbReference>
<dbReference type="STRING" id="662755.CRES_1244"/>
<dbReference type="Gene3D" id="3.30.390.30">
    <property type="match status" value="1"/>
</dbReference>